<gene>
    <name evidence="1" type="ORF">GIB67_024461</name>
</gene>
<comment type="caution">
    <text evidence="1">The sequence shown here is derived from an EMBL/GenBank/DDBJ whole genome shotgun (WGS) entry which is preliminary data.</text>
</comment>
<dbReference type="PANTHER" id="PTHR31953">
    <property type="entry name" value="BETA-FRUCTOFURANOSIDASE, INSOLUBLE ISOENZYME CWINV1-RELATED"/>
    <property type="match status" value="1"/>
</dbReference>
<dbReference type="InterPro" id="IPR050551">
    <property type="entry name" value="Fructan_Metab_Enzymes"/>
</dbReference>
<dbReference type="AlphaFoldDB" id="A0A7J7P4S2"/>
<evidence type="ECO:0000313" key="2">
    <source>
        <dbReference type="Proteomes" id="UP000541444"/>
    </source>
</evidence>
<dbReference type="Proteomes" id="UP000541444">
    <property type="component" value="Unassembled WGS sequence"/>
</dbReference>
<name>A0A7J7P4S2_9MAGN</name>
<keyword evidence="2" id="KW-1185">Reference proteome</keyword>
<sequence>MTVRVSNCRKGGPFLEASVSGSKKPVEDGQLVILAAGEKHPLHSMKETGMRECPDFFIISKLGLDTSVISPSVKHELKVSLNDTKREYYTIDSKVGNGETASTCPVNDYMRVVRDALNAK</sequence>
<dbReference type="OrthoDB" id="202537at2759"/>
<dbReference type="EMBL" id="JACGCM010000267">
    <property type="protein sequence ID" value="KAF6174439.1"/>
    <property type="molecule type" value="Genomic_DNA"/>
</dbReference>
<protein>
    <submittedName>
        <fullName evidence="1">Uncharacterized protein</fullName>
    </submittedName>
</protein>
<reference evidence="1 2" key="1">
    <citation type="journal article" date="2020" name="IScience">
        <title>Genome Sequencing of the Endangered Kingdonia uniflora (Circaeasteraceae, Ranunculales) Reveals Potential Mechanisms of Evolutionary Specialization.</title>
        <authorList>
            <person name="Sun Y."/>
            <person name="Deng T."/>
            <person name="Zhang A."/>
            <person name="Moore M.J."/>
            <person name="Landis J.B."/>
            <person name="Lin N."/>
            <person name="Zhang H."/>
            <person name="Zhang X."/>
            <person name="Huang J."/>
            <person name="Zhang X."/>
            <person name="Sun H."/>
            <person name="Wang H."/>
        </authorList>
    </citation>
    <scope>NUCLEOTIDE SEQUENCE [LARGE SCALE GENOMIC DNA]</scope>
    <source>
        <strain evidence="1">TB1705</strain>
        <tissue evidence="1">Leaf</tissue>
    </source>
</reference>
<proteinExistence type="predicted"/>
<accession>A0A7J7P4S2</accession>
<organism evidence="1 2">
    <name type="scientific">Kingdonia uniflora</name>
    <dbReference type="NCBI Taxonomy" id="39325"/>
    <lineage>
        <taxon>Eukaryota</taxon>
        <taxon>Viridiplantae</taxon>
        <taxon>Streptophyta</taxon>
        <taxon>Embryophyta</taxon>
        <taxon>Tracheophyta</taxon>
        <taxon>Spermatophyta</taxon>
        <taxon>Magnoliopsida</taxon>
        <taxon>Ranunculales</taxon>
        <taxon>Circaeasteraceae</taxon>
        <taxon>Kingdonia</taxon>
    </lineage>
</organism>
<evidence type="ECO:0000313" key="1">
    <source>
        <dbReference type="EMBL" id="KAF6174439.1"/>
    </source>
</evidence>